<evidence type="ECO:0000256" key="3">
    <source>
        <dbReference type="ARBA" id="ARBA00022475"/>
    </source>
</evidence>
<reference evidence="7 8" key="1">
    <citation type="journal article" date="2010" name="Stand. Genomic Sci.">
        <title>Complete genome sequence of Coraliomargarita akajimensis type strain (04OKA010-24).</title>
        <authorList>
            <person name="Mavromatis K."/>
            <person name="Abt B."/>
            <person name="Brambilla E."/>
            <person name="Lapidus A."/>
            <person name="Copeland A."/>
            <person name="Deshpande S."/>
            <person name="Nolan M."/>
            <person name="Lucas S."/>
            <person name="Tice H."/>
            <person name="Cheng J.F."/>
            <person name="Han C."/>
            <person name="Detter J.C."/>
            <person name="Woyke T."/>
            <person name="Goodwin L."/>
            <person name="Pitluck S."/>
            <person name="Held B."/>
            <person name="Brettin T."/>
            <person name="Tapia R."/>
            <person name="Ivanova N."/>
            <person name="Mikhailova N."/>
            <person name="Pati A."/>
            <person name="Liolios K."/>
            <person name="Chen A."/>
            <person name="Palaniappan K."/>
            <person name="Land M."/>
            <person name="Hauser L."/>
            <person name="Chang Y.J."/>
            <person name="Jeffries C.D."/>
            <person name="Rohde M."/>
            <person name="Goker M."/>
            <person name="Bristow J."/>
            <person name="Eisen J.A."/>
            <person name="Markowitz V."/>
            <person name="Hugenholtz P."/>
            <person name="Klenk H.P."/>
            <person name="Kyrpides N.C."/>
        </authorList>
    </citation>
    <scope>NUCLEOTIDE SEQUENCE [LARGE SCALE GENOMIC DNA]</scope>
    <source>
        <strain evidence="8">DSM 45221 / IAM 15411 / JCM 23193 / KCTC 12865</strain>
    </source>
</reference>
<evidence type="ECO:0000256" key="4">
    <source>
        <dbReference type="ARBA" id="ARBA00022692"/>
    </source>
</evidence>
<name>D5EJ02_CORAD</name>
<protein>
    <submittedName>
        <fullName evidence="7">Cation antiporter</fullName>
    </submittedName>
</protein>
<dbReference type="eggNOG" id="COG1863">
    <property type="taxonomic scope" value="Bacteria"/>
</dbReference>
<dbReference type="HOGENOM" id="CLU_086615_6_1_0"/>
<dbReference type="PANTHER" id="PTHR34584:SF1">
    <property type="entry name" value="NA(+)_H(+) ANTIPORTER SUBUNIT E1"/>
    <property type="match status" value="1"/>
</dbReference>
<dbReference type="Proteomes" id="UP000000925">
    <property type="component" value="Chromosome"/>
</dbReference>
<evidence type="ECO:0000256" key="1">
    <source>
        <dbReference type="ARBA" id="ARBA00004651"/>
    </source>
</evidence>
<evidence type="ECO:0000313" key="7">
    <source>
        <dbReference type="EMBL" id="ADE54401.1"/>
    </source>
</evidence>
<keyword evidence="5" id="KW-1133">Transmembrane helix</keyword>
<evidence type="ECO:0000256" key="2">
    <source>
        <dbReference type="ARBA" id="ARBA00006228"/>
    </source>
</evidence>
<dbReference type="KEGG" id="caa:Caka_1382"/>
<dbReference type="AlphaFoldDB" id="D5EJ02"/>
<comment type="subcellular location">
    <subcellularLocation>
        <location evidence="1">Cell membrane</location>
        <topology evidence="1">Multi-pass membrane protein</topology>
    </subcellularLocation>
</comment>
<organism evidence="7 8">
    <name type="scientific">Coraliomargarita akajimensis (strain DSM 45221 / IAM 15411 / JCM 23193 / KCTC 12865 / 04OKA010-24)</name>
    <dbReference type="NCBI Taxonomy" id="583355"/>
    <lineage>
        <taxon>Bacteria</taxon>
        <taxon>Pseudomonadati</taxon>
        <taxon>Verrucomicrobiota</taxon>
        <taxon>Opitutia</taxon>
        <taxon>Puniceicoccales</taxon>
        <taxon>Coraliomargaritaceae</taxon>
        <taxon>Coraliomargarita</taxon>
    </lineage>
</organism>
<accession>D5EJ02</accession>
<dbReference type="InterPro" id="IPR002758">
    <property type="entry name" value="Cation_antiport_E"/>
</dbReference>
<gene>
    <name evidence="7" type="ordered locus">Caka_1382</name>
</gene>
<dbReference type="STRING" id="583355.Caka_1382"/>
<dbReference type="RefSeq" id="WP_013043123.1">
    <property type="nucleotide sequence ID" value="NC_014008.1"/>
</dbReference>
<dbReference type="GO" id="GO:0008324">
    <property type="term" value="F:monoatomic cation transmembrane transporter activity"/>
    <property type="evidence" value="ECO:0007669"/>
    <property type="project" value="InterPro"/>
</dbReference>
<evidence type="ECO:0000256" key="6">
    <source>
        <dbReference type="ARBA" id="ARBA00023136"/>
    </source>
</evidence>
<sequence length="108" mass="12132">MKRVFAAVDLYFFFALDVVRSSLRVAYDVLTPRHRMQPAIIAVDVSALSDRQLLVMANMITMTPGSMGVGLSEDHKTFYVHLMYLDGPVEEAAAGFENGYGRRVRNVF</sequence>
<dbReference type="Pfam" id="PF01899">
    <property type="entry name" value="MNHE"/>
    <property type="match status" value="1"/>
</dbReference>
<dbReference type="GO" id="GO:0005886">
    <property type="term" value="C:plasma membrane"/>
    <property type="evidence" value="ECO:0007669"/>
    <property type="project" value="UniProtKB-SubCell"/>
</dbReference>
<dbReference type="OrthoDB" id="9807187at2"/>
<keyword evidence="6" id="KW-0472">Membrane</keyword>
<dbReference type="PANTHER" id="PTHR34584">
    <property type="entry name" value="NA(+)/H(+) ANTIPORTER SUBUNIT E1"/>
    <property type="match status" value="1"/>
</dbReference>
<proteinExistence type="inferred from homology"/>
<keyword evidence="8" id="KW-1185">Reference proteome</keyword>
<dbReference type="EMBL" id="CP001998">
    <property type="protein sequence ID" value="ADE54401.1"/>
    <property type="molecule type" value="Genomic_DNA"/>
</dbReference>
<comment type="similarity">
    <text evidence="2">Belongs to the CPA3 antiporters (TC 2.A.63) subunit E family.</text>
</comment>
<evidence type="ECO:0000256" key="5">
    <source>
        <dbReference type="ARBA" id="ARBA00022989"/>
    </source>
</evidence>
<keyword evidence="3" id="KW-1003">Cell membrane</keyword>
<evidence type="ECO:0000313" key="8">
    <source>
        <dbReference type="Proteomes" id="UP000000925"/>
    </source>
</evidence>
<keyword evidence="4" id="KW-0812">Transmembrane</keyword>